<gene>
    <name evidence="2" type="ORF">UV73_C0012G0114</name>
</gene>
<proteinExistence type="predicted"/>
<keyword evidence="1" id="KW-0472">Membrane</keyword>
<keyword evidence="1" id="KW-0812">Transmembrane</keyword>
<accession>A0A0G1FM71</accession>
<dbReference type="Proteomes" id="UP000034894">
    <property type="component" value="Unassembled WGS sequence"/>
</dbReference>
<comment type="caution">
    <text evidence="2">The sequence shown here is derived from an EMBL/GenBank/DDBJ whole genome shotgun (WGS) entry which is preliminary data.</text>
</comment>
<keyword evidence="1" id="KW-1133">Transmembrane helix</keyword>
<dbReference type="AlphaFoldDB" id="A0A0G1FM71"/>
<reference evidence="2 3" key="1">
    <citation type="journal article" date="2015" name="Nature">
        <title>rRNA introns, odd ribosomes, and small enigmatic genomes across a large radiation of phyla.</title>
        <authorList>
            <person name="Brown C.T."/>
            <person name="Hug L.A."/>
            <person name="Thomas B.C."/>
            <person name="Sharon I."/>
            <person name="Castelle C.J."/>
            <person name="Singh A."/>
            <person name="Wilkins M.J."/>
            <person name="Williams K.H."/>
            <person name="Banfield J.F."/>
        </authorList>
    </citation>
    <scope>NUCLEOTIDE SEQUENCE [LARGE SCALE GENOMIC DNA]</scope>
</reference>
<dbReference type="EMBL" id="LCFP01000012">
    <property type="protein sequence ID" value="KKS96086.1"/>
    <property type="molecule type" value="Genomic_DNA"/>
</dbReference>
<evidence type="ECO:0000313" key="2">
    <source>
        <dbReference type="EMBL" id="KKS96086.1"/>
    </source>
</evidence>
<feature type="transmembrane region" description="Helical" evidence="1">
    <location>
        <begin position="40"/>
        <end position="59"/>
    </location>
</feature>
<name>A0A0G1FM71_9BACT</name>
<dbReference type="STRING" id="1618443.UV73_C0012G0114"/>
<evidence type="ECO:0000313" key="3">
    <source>
        <dbReference type="Proteomes" id="UP000034894"/>
    </source>
</evidence>
<organism evidence="2 3">
    <name type="scientific">Candidatus Gottesmanbacteria bacterium GW2011_GWA2_43_14</name>
    <dbReference type="NCBI Taxonomy" id="1618443"/>
    <lineage>
        <taxon>Bacteria</taxon>
        <taxon>Candidatus Gottesmaniibacteriota</taxon>
    </lineage>
</organism>
<protein>
    <submittedName>
        <fullName evidence="2">Uncharacterized protein</fullName>
    </submittedName>
</protein>
<evidence type="ECO:0000256" key="1">
    <source>
        <dbReference type="SAM" id="Phobius"/>
    </source>
</evidence>
<sequence length="334" mass="37431">MQSSGKQSLDEQYHIKRIDPQAKSSIIPSNGNFMSSNRNVVISALIILVTVVLGGYLLITKKDSLIRKGSSTDIINTVGLKFSEKSFKLDYANIDPETVLEISDFERKEEWRGSHEYDDVIFWKGEYSLLLSSKDNEQVDAYTEKSLNLDKHDVFKMALNVQTDPADIESVKVYFSDKDKNSSYYYSIRSIVKGWNFLVIPKEKFSTRGLSKEPAAASPGAITGELSWSNIERVGFELASRANSSSEINVDSMETFINEEYLDSWLVKSPVQLNLAKVGGQYYLEGRNYGGSVALLKKLSGISNFKFKAKLMPMKSNARSGLFVRGDTVSLIIL</sequence>